<dbReference type="CDD" id="cd00200">
    <property type="entry name" value="WD40"/>
    <property type="match status" value="1"/>
</dbReference>
<feature type="repeat" description="WD" evidence="4">
    <location>
        <begin position="66"/>
        <end position="107"/>
    </location>
</feature>
<name>A0A0D7ACV0_9AGAR</name>
<comment type="function">
    <text evidence="3">Essential component of the cytosolic iron-sulfur (Fe/S) protein assembly machinery. Required for the maturation of extramitochondrial Fe/S proteins.</text>
</comment>
<dbReference type="AlphaFoldDB" id="A0A0D7ACV0"/>
<dbReference type="GO" id="GO:0005634">
    <property type="term" value="C:nucleus"/>
    <property type="evidence" value="ECO:0007669"/>
    <property type="project" value="UniProtKB-SubCell"/>
</dbReference>
<dbReference type="SUPFAM" id="SSF50978">
    <property type="entry name" value="WD40 repeat-like"/>
    <property type="match status" value="1"/>
</dbReference>
<proteinExistence type="inferred from homology"/>
<dbReference type="Gene3D" id="2.130.10.10">
    <property type="entry name" value="YVTN repeat-like/Quinoprotein amine dehydrogenase"/>
    <property type="match status" value="2"/>
</dbReference>
<dbReference type="Pfam" id="PF00400">
    <property type="entry name" value="WD40"/>
    <property type="match status" value="7"/>
</dbReference>
<evidence type="ECO:0000256" key="4">
    <source>
        <dbReference type="PROSITE-ProRule" id="PRU00221"/>
    </source>
</evidence>
<keyword evidence="1 4" id="KW-0853">WD repeat</keyword>
<reference evidence="5 6" key="1">
    <citation type="journal article" date="2015" name="Fungal Genet. Biol.">
        <title>Evolution of novel wood decay mechanisms in Agaricales revealed by the genome sequences of Fistulina hepatica and Cylindrobasidium torrendii.</title>
        <authorList>
            <person name="Floudas D."/>
            <person name="Held B.W."/>
            <person name="Riley R."/>
            <person name="Nagy L.G."/>
            <person name="Koehler G."/>
            <person name="Ransdell A.S."/>
            <person name="Younus H."/>
            <person name="Chow J."/>
            <person name="Chiniquy J."/>
            <person name="Lipzen A."/>
            <person name="Tritt A."/>
            <person name="Sun H."/>
            <person name="Haridas S."/>
            <person name="LaButti K."/>
            <person name="Ohm R.A."/>
            <person name="Kues U."/>
            <person name="Blanchette R.A."/>
            <person name="Grigoriev I.V."/>
            <person name="Minto R.E."/>
            <person name="Hibbett D.S."/>
        </authorList>
    </citation>
    <scope>NUCLEOTIDE SEQUENCE [LARGE SCALE GENOMIC DNA]</scope>
    <source>
        <strain evidence="5 6">ATCC 64428</strain>
    </source>
</reference>
<dbReference type="InterPro" id="IPR001680">
    <property type="entry name" value="WD40_rpt"/>
</dbReference>
<dbReference type="PRINTS" id="PR00320">
    <property type="entry name" value="GPROTEINBRPT"/>
</dbReference>
<dbReference type="PROSITE" id="PS50294">
    <property type="entry name" value="WD_REPEATS_REGION"/>
    <property type="match status" value="5"/>
</dbReference>
<dbReference type="InterPro" id="IPR028608">
    <property type="entry name" value="CIAO1/Cia1"/>
</dbReference>
<dbReference type="GO" id="GO:0097361">
    <property type="term" value="C:cytosolic [4Fe-4S] assembly targeting complex"/>
    <property type="evidence" value="ECO:0007669"/>
    <property type="project" value="InterPro"/>
</dbReference>
<dbReference type="Proteomes" id="UP000054144">
    <property type="component" value="Unassembled WGS sequence"/>
</dbReference>
<feature type="repeat" description="WD" evidence="4">
    <location>
        <begin position="169"/>
        <end position="200"/>
    </location>
</feature>
<dbReference type="SMART" id="SM00320">
    <property type="entry name" value="WD40"/>
    <property type="match status" value="7"/>
</dbReference>
<evidence type="ECO:0000256" key="3">
    <source>
        <dbReference type="HAMAP-Rule" id="MF_03037"/>
    </source>
</evidence>
<accession>A0A0D7ACV0</accession>
<organism evidence="5 6">
    <name type="scientific">Fistulina hepatica ATCC 64428</name>
    <dbReference type="NCBI Taxonomy" id="1128425"/>
    <lineage>
        <taxon>Eukaryota</taxon>
        <taxon>Fungi</taxon>
        <taxon>Dikarya</taxon>
        <taxon>Basidiomycota</taxon>
        <taxon>Agaricomycotina</taxon>
        <taxon>Agaricomycetes</taxon>
        <taxon>Agaricomycetidae</taxon>
        <taxon>Agaricales</taxon>
        <taxon>Fistulinaceae</taxon>
        <taxon>Fistulina</taxon>
    </lineage>
</organism>
<dbReference type="OrthoDB" id="284782at2759"/>
<protein>
    <recommendedName>
        <fullName evidence="3">Probable cytosolic iron-sulfur protein assembly protein 1</fullName>
    </recommendedName>
</protein>
<dbReference type="GO" id="GO:0006325">
    <property type="term" value="P:chromatin organization"/>
    <property type="evidence" value="ECO:0007669"/>
    <property type="project" value="UniProtKB-KW"/>
</dbReference>
<sequence>MDKECTILPIAELEGHEDRVWTVAWNPARPLLASCSADRTVRLYHYTQQPEGSASPYSFQSNAAISTEHMKTVRSIAWSPSGQTLATASFDSNIGIWEQTSDEDMDDDGTEASGNGDWECVTLLEGHETECKSVAFSSDGSLLASCSRDKTVWVWEVHPDADFECLAVLMEHSQDVKCVAWHPREEILASASYDDTVRLYIDDNTDGDWFCCAALTGHTSTVWSLAWSPDGRYLASASDDKTIRIWTRPSSQAHQWVCVTVLGGTHKRAIYSVSWGPGRSGSGGWLASTGSDGHIFVWEFEADTPAASPKYSFIASLSAAHGVHDVNCISWCPRKGHERLLATCGDDGNTRIWIVQANV</sequence>
<dbReference type="PROSITE" id="PS50082">
    <property type="entry name" value="WD_REPEATS_2"/>
    <property type="match status" value="6"/>
</dbReference>
<evidence type="ECO:0000256" key="1">
    <source>
        <dbReference type="ARBA" id="ARBA00022574"/>
    </source>
</evidence>
<dbReference type="PANTHER" id="PTHR19920:SF0">
    <property type="entry name" value="CYTOSOLIC IRON-SULFUR PROTEIN ASSEMBLY PROTEIN CIAO1-RELATED"/>
    <property type="match status" value="1"/>
</dbReference>
<dbReference type="PROSITE" id="PS00678">
    <property type="entry name" value="WD_REPEATS_1"/>
    <property type="match status" value="2"/>
</dbReference>
<dbReference type="EMBL" id="KN881833">
    <property type="protein sequence ID" value="KIY48485.1"/>
    <property type="molecule type" value="Genomic_DNA"/>
</dbReference>
<evidence type="ECO:0000313" key="5">
    <source>
        <dbReference type="EMBL" id="KIY48485.1"/>
    </source>
</evidence>
<feature type="repeat" description="WD" evidence="4">
    <location>
        <begin position="13"/>
        <end position="44"/>
    </location>
</feature>
<dbReference type="InterPro" id="IPR020472">
    <property type="entry name" value="WD40_PAC1"/>
</dbReference>
<keyword evidence="2" id="KW-0677">Repeat</keyword>
<dbReference type="HAMAP" id="MF_03037">
    <property type="entry name" value="ciao1"/>
    <property type="match status" value="1"/>
</dbReference>
<feature type="repeat" description="WD" evidence="4">
    <location>
        <begin position="124"/>
        <end position="157"/>
    </location>
</feature>
<dbReference type="InterPro" id="IPR015943">
    <property type="entry name" value="WD40/YVTN_repeat-like_dom_sf"/>
</dbReference>
<evidence type="ECO:0000313" key="6">
    <source>
        <dbReference type="Proteomes" id="UP000054144"/>
    </source>
</evidence>
<comment type="similarity">
    <text evidence="3">Belongs to the WD repeat CIA1 family.</text>
</comment>
<dbReference type="GO" id="GO:0016226">
    <property type="term" value="P:iron-sulfur cluster assembly"/>
    <property type="evidence" value="ECO:0007669"/>
    <property type="project" value="UniProtKB-UniRule"/>
</dbReference>
<feature type="repeat" description="WD" evidence="4">
    <location>
        <begin position="215"/>
        <end position="246"/>
    </location>
</feature>
<feature type="repeat" description="WD" evidence="4">
    <location>
        <begin position="263"/>
        <end position="308"/>
    </location>
</feature>
<evidence type="ECO:0000256" key="2">
    <source>
        <dbReference type="ARBA" id="ARBA00022737"/>
    </source>
</evidence>
<gene>
    <name evidence="3" type="primary">CIA1</name>
    <name evidence="5" type="ORF">FISHEDRAFT_65752</name>
</gene>
<keyword evidence="6" id="KW-1185">Reference proteome</keyword>
<dbReference type="PANTHER" id="PTHR19920">
    <property type="entry name" value="WD40 PROTEIN CIAO1"/>
    <property type="match status" value="1"/>
</dbReference>
<dbReference type="InterPro" id="IPR019775">
    <property type="entry name" value="WD40_repeat_CS"/>
</dbReference>
<dbReference type="InterPro" id="IPR036322">
    <property type="entry name" value="WD40_repeat_dom_sf"/>
</dbReference>